<dbReference type="Pfam" id="PF07690">
    <property type="entry name" value="MFS_1"/>
    <property type="match status" value="1"/>
</dbReference>
<dbReference type="PROSITE" id="PS00216">
    <property type="entry name" value="SUGAR_TRANSPORT_1"/>
    <property type="match status" value="1"/>
</dbReference>
<feature type="transmembrane region" description="Helical" evidence="5">
    <location>
        <begin position="48"/>
        <end position="69"/>
    </location>
</feature>
<dbReference type="GO" id="GO:0022857">
    <property type="term" value="F:transmembrane transporter activity"/>
    <property type="evidence" value="ECO:0007669"/>
    <property type="project" value="InterPro"/>
</dbReference>
<evidence type="ECO:0000313" key="7">
    <source>
        <dbReference type="EMBL" id="MBB5189791.1"/>
    </source>
</evidence>
<feature type="transmembrane region" description="Helical" evidence="5">
    <location>
        <begin position="81"/>
        <end position="99"/>
    </location>
</feature>
<feature type="transmembrane region" description="Helical" evidence="5">
    <location>
        <begin position="301"/>
        <end position="321"/>
    </location>
</feature>
<keyword evidence="8" id="KW-1185">Reference proteome</keyword>
<dbReference type="EMBL" id="JACHHN010000001">
    <property type="protein sequence ID" value="MBB5189791.1"/>
    <property type="molecule type" value="Genomic_DNA"/>
</dbReference>
<evidence type="ECO:0000256" key="4">
    <source>
        <dbReference type="ARBA" id="ARBA00023136"/>
    </source>
</evidence>
<dbReference type="InterPro" id="IPR036259">
    <property type="entry name" value="MFS_trans_sf"/>
</dbReference>
<sequence>MDNPIQDHPHGQWLVLAAVCLAGMMMPLAFTAPGIALPAISHDLGGNALSLGWVVNAFILAFGSAVMAAGALADRFGRKRMFALGVTAFGLISLAQVFVPDLLTLNVLRALQGVAAAMAMAGGSASLAHVFDGPARTHAYSLLGTSFGAGLAVGPLWAGFLIDRVGWRAIFLTCVVMSILVLLFGVPRMPESRDPNAKGVDVWGTVTFTATLLLLTLGILQGPQSGWASWPTLLMLGGAVAALVVFIQVERTHPRSMLDLSLFRNARFIGAQALPSGTAFSFVVPLVMLPVRFIGIEGYNPVTAGLMMVPLSAPMLIVPLLGALATRWVAASTLCLIGFTFSAVGLVWLGQIAPGAAHAQFVWPLLLIGFGASLPWGLMDDLAISVVPKERAGMAAGFFATVRLASESIALAVVAAVLAGLLQMVITQHVSGTLPVVDLGNALAAGDLAGASHILPGVTHHNWLRLYGEAFHLVTWVLAGLTLAAGLVAFYTLRRAPAHQTVAAQLVPATECAK</sequence>
<comment type="caution">
    <text evidence="7">The sequence shown here is derived from an EMBL/GenBank/DDBJ whole genome shotgun (WGS) entry which is preliminary data.</text>
</comment>
<feature type="transmembrane region" description="Helical" evidence="5">
    <location>
        <begin position="12"/>
        <end position="36"/>
    </location>
</feature>
<evidence type="ECO:0000256" key="2">
    <source>
        <dbReference type="ARBA" id="ARBA00022692"/>
    </source>
</evidence>
<feature type="domain" description="Major facilitator superfamily (MFS) profile" evidence="6">
    <location>
        <begin position="15"/>
        <end position="497"/>
    </location>
</feature>
<dbReference type="PANTHER" id="PTHR42718:SF49">
    <property type="entry name" value="EXPORT PROTEIN"/>
    <property type="match status" value="1"/>
</dbReference>
<organism evidence="7 8">
    <name type="scientific">Silvimonas terrae</name>
    <dbReference type="NCBI Taxonomy" id="300266"/>
    <lineage>
        <taxon>Bacteria</taxon>
        <taxon>Pseudomonadati</taxon>
        <taxon>Pseudomonadota</taxon>
        <taxon>Betaproteobacteria</taxon>
        <taxon>Neisseriales</taxon>
        <taxon>Chitinibacteraceae</taxon>
        <taxon>Silvimonas</taxon>
    </lineage>
</organism>
<dbReference type="RefSeq" id="WP_184097193.1">
    <property type="nucleotide sequence ID" value="NZ_JACHHN010000001.1"/>
</dbReference>
<dbReference type="SUPFAM" id="SSF103473">
    <property type="entry name" value="MFS general substrate transporter"/>
    <property type="match status" value="1"/>
</dbReference>
<evidence type="ECO:0000256" key="1">
    <source>
        <dbReference type="ARBA" id="ARBA00004141"/>
    </source>
</evidence>
<feature type="transmembrane region" description="Helical" evidence="5">
    <location>
        <begin position="268"/>
        <end position="289"/>
    </location>
</feature>
<accession>A0A840RBW7</accession>
<dbReference type="Proteomes" id="UP000543030">
    <property type="component" value="Unassembled WGS sequence"/>
</dbReference>
<name>A0A840RBW7_9NEIS</name>
<feature type="transmembrane region" description="Helical" evidence="5">
    <location>
        <begin position="199"/>
        <end position="221"/>
    </location>
</feature>
<keyword evidence="4 5" id="KW-0472">Membrane</keyword>
<comment type="subcellular location">
    <subcellularLocation>
        <location evidence="1">Membrane</location>
        <topology evidence="1">Multi-pass membrane protein</topology>
    </subcellularLocation>
</comment>
<evidence type="ECO:0000256" key="3">
    <source>
        <dbReference type="ARBA" id="ARBA00022989"/>
    </source>
</evidence>
<dbReference type="AlphaFoldDB" id="A0A840RBW7"/>
<feature type="transmembrane region" description="Helical" evidence="5">
    <location>
        <begin position="166"/>
        <end position="187"/>
    </location>
</feature>
<gene>
    <name evidence="7" type="ORF">HNQ50_000501</name>
</gene>
<feature type="transmembrane region" description="Helical" evidence="5">
    <location>
        <begin position="400"/>
        <end position="426"/>
    </location>
</feature>
<feature type="transmembrane region" description="Helical" evidence="5">
    <location>
        <begin position="328"/>
        <end position="349"/>
    </location>
</feature>
<reference evidence="7 8" key="1">
    <citation type="submission" date="2020-08" db="EMBL/GenBank/DDBJ databases">
        <title>Genomic Encyclopedia of Type Strains, Phase IV (KMG-IV): sequencing the most valuable type-strain genomes for metagenomic binning, comparative biology and taxonomic classification.</title>
        <authorList>
            <person name="Goeker M."/>
        </authorList>
    </citation>
    <scope>NUCLEOTIDE SEQUENCE [LARGE SCALE GENOMIC DNA]</scope>
    <source>
        <strain evidence="7 8">DSM 18233</strain>
    </source>
</reference>
<evidence type="ECO:0000259" key="6">
    <source>
        <dbReference type="PROSITE" id="PS50850"/>
    </source>
</evidence>
<dbReference type="PROSITE" id="PS50850">
    <property type="entry name" value="MFS"/>
    <property type="match status" value="1"/>
</dbReference>
<dbReference type="Gene3D" id="1.20.1720.10">
    <property type="entry name" value="Multidrug resistance protein D"/>
    <property type="match status" value="1"/>
</dbReference>
<dbReference type="PANTHER" id="PTHR42718">
    <property type="entry name" value="MAJOR FACILITATOR SUPERFAMILY MULTIDRUG TRANSPORTER MFSC"/>
    <property type="match status" value="1"/>
</dbReference>
<keyword evidence="3 5" id="KW-1133">Transmembrane helix</keyword>
<dbReference type="InterPro" id="IPR005829">
    <property type="entry name" value="Sugar_transporter_CS"/>
</dbReference>
<feature type="transmembrane region" description="Helical" evidence="5">
    <location>
        <begin position="111"/>
        <end position="131"/>
    </location>
</feature>
<evidence type="ECO:0000313" key="8">
    <source>
        <dbReference type="Proteomes" id="UP000543030"/>
    </source>
</evidence>
<dbReference type="CDD" id="cd17321">
    <property type="entry name" value="MFS_MMR_MDR_like"/>
    <property type="match status" value="1"/>
</dbReference>
<proteinExistence type="predicted"/>
<feature type="transmembrane region" description="Helical" evidence="5">
    <location>
        <begin position="361"/>
        <end position="379"/>
    </location>
</feature>
<feature type="transmembrane region" description="Helical" evidence="5">
    <location>
        <begin position="227"/>
        <end position="247"/>
    </location>
</feature>
<dbReference type="Gene3D" id="1.20.1250.20">
    <property type="entry name" value="MFS general substrate transporter like domains"/>
    <property type="match status" value="1"/>
</dbReference>
<feature type="transmembrane region" description="Helical" evidence="5">
    <location>
        <begin position="473"/>
        <end position="493"/>
    </location>
</feature>
<dbReference type="InterPro" id="IPR011701">
    <property type="entry name" value="MFS"/>
</dbReference>
<feature type="transmembrane region" description="Helical" evidence="5">
    <location>
        <begin position="138"/>
        <end position="160"/>
    </location>
</feature>
<protein>
    <submittedName>
        <fullName evidence="7">MFS family permease</fullName>
    </submittedName>
</protein>
<dbReference type="InterPro" id="IPR020846">
    <property type="entry name" value="MFS_dom"/>
</dbReference>
<evidence type="ECO:0000256" key="5">
    <source>
        <dbReference type="SAM" id="Phobius"/>
    </source>
</evidence>
<keyword evidence="2 5" id="KW-0812">Transmembrane</keyword>
<dbReference type="GO" id="GO:0016020">
    <property type="term" value="C:membrane"/>
    <property type="evidence" value="ECO:0007669"/>
    <property type="project" value="UniProtKB-SubCell"/>
</dbReference>